<evidence type="ECO:0000256" key="2">
    <source>
        <dbReference type="ARBA" id="ARBA00022475"/>
    </source>
</evidence>
<dbReference type="PROSITE" id="PS50035">
    <property type="entry name" value="PLD"/>
    <property type="match status" value="2"/>
</dbReference>
<sequence length="539" mass="61945">MKKAKNTNKLLALCRKILWFLKSRYFFAAFCIVLEFVEILTVFSFLYKYFFPITVAGKLFNAGVLLYLINREETPEFKLPWTFLMLVVPVMGAFAFVVLSSTENSRDLQKRHRASAAKLAPYLKRKDQTELLSEEADREARLQAAYLQRAAGMPCCGNTQITYYRTGQEFYQALLESLERAEQFIFMEYFIIESGSMWDPIYEVLQRKAAQGVEVCLMYDDIGCMGTLPSRYDRIVRRDGIRCMVSNRFRPVLSNVHNNRDHRKITVIDGNTGFTGGINLADEYINAVEKFGYWKDTAVKLEGDAVGSLTALFLSFWNTQCEKTEDTLDYGIYMETSEDTLDYGIYMETSEEKKTGEGAVIPFGDGPDLLYPESIGKNVYLNIIHTAREYLYITSPYLICDHEILNSLRLAAGKGVDVRIIVPHIPDKQIVFLMTQSNYPSLIQAGVKIYEYTPGFIHAKNFVCDDRFAVCGTINLDYRSLAHHYECGVWMYRTGCIGNMKEDFRKTLEASQEILLEQARLKLWKRLPAETLKLFTPLF</sequence>
<dbReference type="AlphaFoldDB" id="C6L9N1"/>
<evidence type="ECO:0000256" key="6">
    <source>
        <dbReference type="ARBA" id="ARBA00022989"/>
    </source>
</evidence>
<dbReference type="SMART" id="SM00155">
    <property type="entry name" value="PLDc"/>
    <property type="match status" value="2"/>
</dbReference>
<evidence type="ECO:0000256" key="8">
    <source>
        <dbReference type="NCBIfam" id="TIGR04265"/>
    </source>
</evidence>
<feature type="domain" description="PLD phosphodiesterase" evidence="10">
    <location>
        <begin position="257"/>
        <end position="284"/>
    </location>
</feature>
<dbReference type="Proteomes" id="UP000005561">
    <property type="component" value="Unassembled WGS sequence"/>
</dbReference>
<dbReference type="CDD" id="cd09160">
    <property type="entry name" value="PLDc_SMU_988_like_2"/>
    <property type="match status" value="1"/>
</dbReference>
<dbReference type="PANTHER" id="PTHR21248">
    <property type="entry name" value="CARDIOLIPIN SYNTHASE"/>
    <property type="match status" value="1"/>
</dbReference>
<evidence type="ECO:0000313" key="12">
    <source>
        <dbReference type="Proteomes" id="UP000005561"/>
    </source>
</evidence>
<dbReference type="Pfam" id="PF00614">
    <property type="entry name" value="PLDc"/>
    <property type="match status" value="1"/>
</dbReference>
<keyword evidence="3" id="KW-0808">Transferase</keyword>
<keyword evidence="4 9" id="KW-0812">Transmembrane</keyword>
<dbReference type="Pfam" id="PF13091">
    <property type="entry name" value="PLDc_2"/>
    <property type="match status" value="1"/>
</dbReference>
<evidence type="ECO:0000256" key="1">
    <source>
        <dbReference type="ARBA" id="ARBA00004236"/>
    </source>
</evidence>
<feature type="domain" description="PLD phosphodiesterase" evidence="10">
    <location>
        <begin position="453"/>
        <end position="480"/>
    </location>
</feature>
<keyword evidence="2" id="KW-1003">Cell membrane</keyword>
<dbReference type="PANTHER" id="PTHR21248:SF22">
    <property type="entry name" value="PHOSPHOLIPASE D"/>
    <property type="match status" value="1"/>
</dbReference>
<comment type="subcellular location">
    <subcellularLocation>
        <location evidence="1">Cell membrane</location>
    </subcellularLocation>
</comment>
<keyword evidence="5" id="KW-0677">Repeat</keyword>
<dbReference type="InterPro" id="IPR022924">
    <property type="entry name" value="Cardiolipin_synthase"/>
</dbReference>
<dbReference type="CDD" id="cd09154">
    <property type="entry name" value="PLDc_SMU_988_like_1"/>
    <property type="match status" value="1"/>
</dbReference>
<organism evidence="11 12">
    <name type="scientific">Marvinbryantia formatexigens DSM 14469</name>
    <dbReference type="NCBI Taxonomy" id="478749"/>
    <lineage>
        <taxon>Bacteria</taxon>
        <taxon>Bacillati</taxon>
        <taxon>Bacillota</taxon>
        <taxon>Clostridia</taxon>
        <taxon>Lachnospirales</taxon>
        <taxon>Lachnospiraceae</taxon>
        <taxon>Marvinbryantia</taxon>
    </lineage>
</organism>
<name>C6L9N1_9FIRM</name>
<dbReference type="InterPro" id="IPR025202">
    <property type="entry name" value="PLD-like_dom"/>
</dbReference>
<keyword evidence="12" id="KW-1185">Reference proteome</keyword>
<dbReference type="GO" id="GO:0008808">
    <property type="term" value="F:cardiolipin synthase activity"/>
    <property type="evidence" value="ECO:0007669"/>
    <property type="project" value="UniProtKB-UniRule"/>
</dbReference>
<evidence type="ECO:0000256" key="5">
    <source>
        <dbReference type="ARBA" id="ARBA00022737"/>
    </source>
</evidence>
<keyword evidence="6 9" id="KW-1133">Transmembrane helix</keyword>
<evidence type="ECO:0000256" key="4">
    <source>
        <dbReference type="ARBA" id="ARBA00022692"/>
    </source>
</evidence>
<dbReference type="RefSeq" id="WP_006860123.1">
    <property type="nucleotide sequence ID" value="NZ_ACCL02000001.1"/>
</dbReference>
<dbReference type="OrthoDB" id="9762009at2"/>
<dbReference type="SUPFAM" id="SSF56024">
    <property type="entry name" value="Phospholipase D/nuclease"/>
    <property type="match status" value="2"/>
</dbReference>
<feature type="transmembrane region" description="Helical" evidence="9">
    <location>
        <begin position="81"/>
        <end position="99"/>
    </location>
</feature>
<evidence type="ECO:0000313" key="11">
    <source>
        <dbReference type="EMBL" id="EET62970.1"/>
    </source>
</evidence>
<dbReference type="GO" id="GO:0032049">
    <property type="term" value="P:cardiolipin biosynthetic process"/>
    <property type="evidence" value="ECO:0007669"/>
    <property type="project" value="UniProtKB-UniRule"/>
</dbReference>
<evidence type="ECO:0000256" key="3">
    <source>
        <dbReference type="ARBA" id="ARBA00022679"/>
    </source>
</evidence>
<dbReference type="eggNOG" id="COG1502">
    <property type="taxonomic scope" value="Bacteria"/>
</dbReference>
<evidence type="ECO:0000256" key="7">
    <source>
        <dbReference type="ARBA" id="ARBA00023136"/>
    </source>
</evidence>
<gene>
    <name evidence="11" type="ORF">BRYFOR_05321</name>
</gene>
<dbReference type="STRING" id="168384.SAMN05660368_02764"/>
<dbReference type="NCBIfam" id="TIGR04265">
    <property type="entry name" value="bac_cardiolipin"/>
    <property type="match status" value="1"/>
</dbReference>
<reference evidence="11" key="1">
    <citation type="submission" date="2009-07" db="EMBL/GenBank/DDBJ databases">
        <authorList>
            <person name="Weinstock G."/>
            <person name="Sodergren E."/>
            <person name="Clifton S."/>
            <person name="Fulton L."/>
            <person name="Fulton B."/>
            <person name="Courtney L."/>
            <person name="Fronick C."/>
            <person name="Harrison M."/>
            <person name="Strong C."/>
            <person name="Farmer C."/>
            <person name="Delahaunty K."/>
            <person name="Markovic C."/>
            <person name="Hall O."/>
            <person name="Minx P."/>
            <person name="Tomlinson C."/>
            <person name="Mitreva M."/>
            <person name="Nelson J."/>
            <person name="Hou S."/>
            <person name="Wollam A."/>
            <person name="Pepin K.H."/>
            <person name="Johnson M."/>
            <person name="Bhonagiri V."/>
            <person name="Nash W.E."/>
            <person name="Warren W."/>
            <person name="Chinwalla A."/>
            <person name="Mardis E.R."/>
            <person name="Wilson R.K."/>
        </authorList>
    </citation>
    <scope>NUCLEOTIDE SEQUENCE [LARGE SCALE GENOMIC DNA]</scope>
    <source>
        <strain evidence="11">DSM 14469</strain>
    </source>
</reference>
<dbReference type="GO" id="GO:0005886">
    <property type="term" value="C:plasma membrane"/>
    <property type="evidence" value="ECO:0007669"/>
    <property type="project" value="UniProtKB-SubCell"/>
</dbReference>
<proteinExistence type="predicted"/>
<dbReference type="InterPro" id="IPR001736">
    <property type="entry name" value="PLipase_D/transphosphatidylase"/>
</dbReference>
<feature type="transmembrane region" description="Helical" evidence="9">
    <location>
        <begin position="25"/>
        <end position="43"/>
    </location>
</feature>
<dbReference type="EC" id="2.7.8.-" evidence="8"/>
<comment type="caution">
    <text evidence="11">The sequence shown here is derived from an EMBL/GenBank/DDBJ whole genome shotgun (WGS) entry which is preliminary data.</text>
</comment>
<feature type="transmembrane region" description="Helical" evidence="9">
    <location>
        <begin position="49"/>
        <end position="69"/>
    </location>
</feature>
<dbReference type="Gene3D" id="3.30.870.10">
    <property type="entry name" value="Endonuclease Chain A"/>
    <property type="match status" value="2"/>
</dbReference>
<dbReference type="EMBL" id="ACCL02000001">
    <property type="protein sequence ID" value="EET62970.1"/>
    <property type="molecule type" value="Genomic_DNA"/>
</dbReference>
<accession>C6L9N1</accession>
<evidence type="ECO:0000259" key="10">
    <source>
        <dbReference type="PROSITE" id="PS50035"/>
    </source>
</evidence>
<keyword evidence="7 9" id="KW-0472">Membrane</keyword>
<protein>
    <recommendedName>
        <fullName evidence="8">Cardiolipin synthase</fullName>
        <ecNumber evidence="8">2.7.8.-</ecNumber>
    </recommendedName>
</protein>
<evidence type="ECO:0000256" key="9">
    <source>
        <dbReference type="SAM" id="Phobius"/>
    </source>
</evidence>